<organism evidence="1">
    <name type="scientific">Siphoviridae sp. ctLeh52</name>
    <dbReference type="NCBI Taxonomy" id="2827849"/>
    <lineage>
        <taxon>Viruses</taxon>
        <taxon>Duplodnaviria</taxon>
        <taxon>Heunggongvirae</taxon>
        <taxon>Uroviricota</taxon>
        <taxon>Caudoviricetes</taxon>
    </lineage>
</organism>
<name>A0A8S5RXH4_9CAUD</name>
<evidence type="ECO:0000313" key="1">
    <source>
        <dbReference type="EMBL" id="DAF43130.1"/>
    </source>
</evidence>
<accession>A0A8S5RXH4</accession>
<reference evidence="1" key="1">
    <citation type="journal article" date="2021" name="Proc. Natl. Acad. Sci. U.S.A.">
        <title>A Catalog of Tens of Thousands of Viruses from Human Metagenomes Reveals Hidden Associations with Chronic Diseases.</title>
        <authorList>
            <person name="Tisza M.J."/>
            <person name="Buck C.B."/>
        </authorList>
    </citation>
    <scope>NUCLEOTIDE SEQUENCE</scope>
    <source>
        <strain evidence="1">CtLeh52</strain>
    </source>
</reference>
<sequence>MLLQVHSEYAHYRSIGDKIHRLMFISWELDRAACG</sequence>
<dbReference type="EMBL" id="BK032499">
    <property type="protein sequence ID" value="DAF43130.1"/>
    <property type="molecule type" value="Genomic_DNA"/>
</dbReference>
<proteinExistence type="predicted"/>
<protein>
    <submittedName>
        <fullName evidence="1">Uncharacterized protein</fullName>
    </submittedName>
</protein>